<protein>
    <submittedName>
        <fullName evidence="1">Uncharacterized protein</fullName>
    </submittedName>
</protein>
<organism evidence="1 2">
    <name type="scientific">Prunus persica</name>
    <name type="common">Peach</name>
    <name type="synonym">Amygdalus persica</name>
    <dbReference type="NCBI Taxonomy" id="3760"/>
    <lineage>
        <taxon>Eukaryota</taxon>
        <taxon>Viridiplantae</taxon>
        <taxon>Streptophyta</taxon>
        <taxon>Embryophyta</taxon>
        <taxon>Tracheophyta</taxon>
        <taxon>Spermatophyta</taxon>
        <taxon>Magnoliopsida</taxon>
        <taxon>eudicotyledons</taxon>
        <taxon>Gunneridae</taxon>
        <taxon>Pentapetalae</taxon>
        <taxon>rosids</taxon>
        <taxon>fabids</taxon>
        <taxon>Rosales</taxon>
        <taxon>Rosaceae</taxon>
        <taxon>Amygdaloideae</taxon>
        <taxon>Amygdaleae</taxon>
        <taxon>Prunus</taxon>
    </lineage>
</organism>
<keyword evidence="2" id="KW-1185">Reference proteome</keyword>
<evidence type="ECO:0000313" key="2">
    <source>
        <dbReference type="Proteomes" id="UP000006882"/>
    </source>
</evidence>
<gene>
    <name evidence="1" type="ORF">PRUPE_7G005400</name>
</gene>
<name>A0A251N4H3_PRUPE</name>
<dbReference type="AlphaFoldDB" id="A0A251N4H3"/>
<dbReference type="EMBL" id="CM007657">
    <property type="protein sequence ID" value="ONH94235.1"/>
    <property type="molecule type" value="Genomic_DNA"/>
</dbReference>
<reference evidence="1 2" key="1">
    <citation type="journal article" date="2013" name="Nat. Genet.">
        <title>The high-quality draft genome of peach (Prunus persica) identifies unique patterns of genetic diversity, domestication and genome evolution.</title>
        <authorList>
            <consortium name="International Peach Genome Initiative"/>
            <person name="Verde I."/>
            <person name="Abbott A.G."/>
            <person name="Scalabrin S."/>
            <person name="Jung S."/>
            <person name="Shu S."/>
            <person name="Marroni F."/>
            <person name="Zhebentyayeva T."/>
            <person name="Dettori M.T."/>
            <person name="Grimwood J."/>
            <person name="Cattonaro F."/>
            <person name="Zuccolo A."/>
            <person name="Rossini L."/>
            <person name="Jenkins J."/>
            <person name="Vendramin E."/>
            <person name="Meisel L.A."/>
            <person name="Decroocq V."/>
            <person name="Sosinski B."/>
            <person name="Prochnik S."/>
            <person name="Mitros T."/>
            <person name="Policriti A."/>
            <person name="Cipriani G."/>
            <person name="Dondini L."/>
            <person name="Ficklin S."/>
            <person name="Goodstein D.M."/>
            <person name="Xuan P."/>
            <person name="Del Fabbro C."/>
            <person name="Aramini V."/>
            <person name="Copetti D."/>
            <person name="Gonzalez S."/>
            <person name="Horner D.S."/>
            <person name="Falchi R."/>
            <person name="Lucas S."/>
            <person name="Mica E."/>
            <person name="Maldonado J."/>
            <person name="Lazzari B."/>
            <person name="Bielenberg D."/>
            <person name="Pirona R."/>
            <person name="Miculan M."/>
            <person name="Barakat A."/>
            <person name="Testolin R."/>
            <person name="Stella A."/>
            <person name="Tartarini S."/>
            <person name="Tonutti P."/>
            <person name="Arus P."/>
            <person name="Orellana A."/>
            <person name="Wells C."/>
            <person name="Main D."/>
            <person name="Vizzotto G."/>
            <person name="Silva H."/>
            <person name="Salamini F."/>
            <person name="Schmutz J."/>
            <person name="Morgante M."/>
            <person name="Rokhsar D.S."/>
        </authorList>
    </citation>
    <scope>NUCLEOTIDE SEQUENCE [LARGE SCALE GENOMIC DNA]</scope>
    <source>
        <strain evidence="2">cv. Nemared</strain>
    </source>
</reference>
<dbReference type="Proteomes" id="UP000006882">
    <property type="component" value="Chromosome G7"/>
</dbReference>
<evidence type="ECO:0000313" key="1">
    <source>
        <dbReference type="EMBL" id="ONH94235.1"/>
    </source>
</evidence>
<accession>A0A251N4H3</accession>
<dbReference type="Gramene" id="ONH94235">
    <property type="protein sequence ID" value="ONH94235"/>
    <property type="gene ID" value="PRUPE_7G005400"/>
</dbReference>
<proteinExistence type="predicted"/>
<sequence length="131" mass="14952">MKIFPSLCPVCVNHTTSKNHSFTLLIQKLVSLALHTLEIISLAYLLSLHFDFRSFRRAGEFTCCVLPFSVCLKSCVFIINSMHSFPVCAAIVNTMDTDRILVLVFFRLNDSMRLVLQYHMVLSDCCDVHSF</sequence>